<reference evidence="3" key="1">
    <citation type="submission" date="2023-07" db="EMBL/GenBank/DDBJ databases">
        <title>30 novel species of actinomycetes from the DSMZ collection.</title>
        <authorList>
            <person name="Nouioui I."/>
        </authorList>
    </citation>
    <scope>NUCLEOTIDE SEQUENCE [LARGE SCALE GENOMIC DNA]</scope>
    <source>
        <strain evidence="3">DSM 44917</strain>
    </source>
</reference>
<gene>
    <name evidence="2" type="ORF">RM780_13480</name>
</gene>
<accession>A0ABU2L8R8</accession>
<dbReference type="InterPro" id="IPR005152">
    <property type="entry name" value="Lipase_secreted"/>
</dbReference>
<dbReference type="Proteomes" id="UP001183388">
    <property type="component" value="Unassembled WGS sequence"/>
</dbReference>
<organism evidence="2 3">
    <name type="scientific">Streptomyces boetiae</name>
    <dbReference type="NCBI Taxonomy" id="3075541"/>
    <lineage>
        <taxon>Bacteria</taxon>
        <taxon>Bacillati</taxon>
        <taxon>Actinomycetota</taxon>
        <taxon>Actinomycetes</taxon>
        <taxon>Kitasatosporales</taxon>
        <taxon>Streptomycetaceae</taxon>
        <taxon>Streptomyces</taxon>
    </lineage>
</organism>
<comment type="caution">
    <text evidence="2">The sequence shown here is derived from an EMBL/GenBank/DDBJ whole genome shotgun (WGS) entry which is preliminary data.</text>
</comment>
<dbReference type="PANTHER" id="PTHR34853:SF1">
    <property type="entry name" value="LIPASE 5"/>
    <property type="match status" value="1"/>
</dbReference>
<evidence type="ECO:0000256" key="1">
    <source>
        <dbReference type="SAM" id="SignalP"/>
    </source>
</evidence>
<dbReference type="Gene3D" id="3.40.50.1820">
    <property type="entry name" value="alpha/beta hydrolase"/>
    <property type="match status" value="1"/>
</dbReference>
<dbReference type="PANTHER" id="PTHR34853">
    <property type="match status" value="1"/>
</dbReference>
<sequence>MLDTLFRRRRRGIRLLAPLSVVTLLFAAAGPVAASGPAAAPAVDQDGNASEEDIAFYTPPSPLPAGEPGDIIRARESSAGPAFTRNLGTAWQVMYLSTDAVGEPVAVTGTVIIPNDAEDPASLPIVGMGPGTHGPAFWCAPSNHIANEWFYEQNAVNDMLQAGYAVAITDYEGYHPDPDSTYMVGRSMGPALINAVRAAQRLPEAGLNPEAQVAFRGYSQGGAAAMWAGQLAPEYAPELNVAGVVGGGVPADLVQVALPLEGQRGMGVLLYALLGLDNAYPELDLDSFLTDQGRTAFAEMNESSCVADLLTDYVGTSVSDFTTSPPFLDATWQERLAENRLGGEAISVPVLQYHIVNDNLVGYRQAQTLRTNLCSAGTELTWEPIEARGEHIDGVLYGNDEAIDFLNARFAGEAASSNC</sequence>
<evidence type="ECO:0000313" key="3">
    <source>
        <dbReference type="Proteomes" id="UP001183388"/>
    </source>
</evidence>
<keyword evidence="3" id="KW-1185">Reference proteome</keyword>
<name>A0ABU2L8R8_9ACTN</name>
<proteinExistence type="predicted"/>
<dbReference type="Gene3D" id="1.10.260.130">
    <property type="match status" value="1"/>
</dbReference>
<keyword evidence="1" id="KW-0732">Signal</keyword>
<protein>
    <submittedName>
        <fullName evidence="2">Lipase family protein</fullName>
    </submittedName>
</protein>
<dbReference type="Pfam" id="PF03583">
    <property type="entry name" value="LIP"/>
    <property type="match status" value="1"/>
</dbReference>
<feature type="signal peptide" evidence="1">
    <location>
        <begin position="1"/>
        <end position="34"/>
    </location>
</feature>
<dbReference type="SUPFAM" id="SSF53474">
    <property type="entry name" value="alpha/beta-Hydrolases"/>
    <property type="match status" value="1"/>
</dbReference>
<evidence type="ECO:0000313" key="2">
    <source>
        <dbReference type="EMBL" id="MDT0307969.1"/>
    </source>
</evidence>
<dbReference type="PIRSF" id="PIRSF029171">
    <property type="entry name" value="Esterase_LipA"/>
    <property type="match status" value="1"/>
</dbReference>
<dbReference type="InterPro" id="IPR029058">
    <property type="entry name" value="AB_hydrolase_fold"/>
</dbReference>
<dbReference type="RefSeq" id="WP_311630919.1">
    <property type="nucleotide sequence ID" value="NZ_JAVREN010000016.1"/>
</dbReference>
<dbReference type="EMBL" id="JAVREN010000016">
    <property type="protein sequence ID" value="MDT0307969.1"/>
    <property type="molecule type" value="Genomic_DNA"/>
</dbReference>
<feature type="chain" id="PRO_5047533420" evidence="1">
    <location>
        <begin position="35"/>
        <end position="419"/>
    </location>
</feature>